<feature type="binding site" evidence="5">
    <location>
        <position position="89"/>
    </location>
    <ligand>
        <name>Zn(2+)</name>
        <dbReference type="ChEBI" id="CHEBI:29105"/>
    </ligand>
</feature>
<evidence type="ECO:0000256" key="2">
    <source>
        <dbReference type="ARBA" id="ARBA00022596"/>
    </source>
</evidence>
<keyword evidence="3 5" id="KW-0479">Metal-binding</keyword>
<dbReference type="InterPro" id="IPR000688">
    <property type="entry name" value="HypA/HybF"/>
</dbReference>
<keyword evidence="7" id="KW-1185">Reference proteome</keyword>
<organism evidence="6 7">
    <name type="scientific">Pectinatus haikarae</name>
    <dbReference type="NCBI Taxonomy" id="349096"/>
    <lineage>
        <taxon>Bacteria</taxon>
        <taxon>Bacillati</taxon>
        <taxon>Bacillota</taxon>
        <taxon>Negativicutes</taxon>
        <taxon>Selenomonadales</taxon>
        <taxon>Selenomonadaceae</taxon>
        <taxon>Pectinatus</taxon>
    </lineage>
</organism>
<dbReference type="Proteomes" id="UP001239167">
    <property type="component" value="Unassembled WGS sequence"/>
</dbReference>
<protein>
    <recommendedName>
        <fullName evidence="5">Hydrogenase maturation factor HypA</fullName>
    </recommendedName>
</protein>
<evidence type="ECO:0000256" key="5">
    <source>
        <dbReference type="HAMAP-Rule" id="MF_00213"/>
    </source>
</evidence>
<name>A0ABT9Y4A6_9FIRM</name>
<dbReference type="PANTHER" id="PTHR34535:SF3">
    <property type="entry name" value="HYDROGENASE MATURATION FACTOR HYPA"/>
    <property type="match status" value="1"/>
</dbReference>
<dbReference type="Gene3D" id="3.30.2320.80">
    <property type="match status" value="1"/>
</dbReference>
<feature type="binding site" evidence="5">
    <location>
        <position position="92"/>
    </location>
    <ligand>
        <name>Zn(2+)</name>
        <dbReference type="ChEBI" id="CHEBI:29105"/>
    </ligand>
</feature>
<sequence>MHEMAMAQGVMEIVESYAKKSNATKVRTIALLIGEMTGVVFESLEFCFKATAKGTIAENAEMKLKSIPLIGHCNDCGNESHIENYNFFCPQCGSAKVDIISGRELRVEYLEVD</sequence>
<evidence type="ECO:0000256" key="1">
    <source>
        <dbReference type="ARBA" id="ARBA00010748"/>
    </source>
</evidence>
<feature type="binding site" evidence="5">
    <location>
        <position position="73"/>
    </location>
    <ligand>
        <name>Zn(2+)</name>
        <dbReference type="ChEBI" id="CHEBI:29105"/>
    </ligand>
</feature>
<comment type="similarity">
    <text evidence="1 5">Belongs to the HypA/HybF family.</text>
</comment>
<comment type="function">
    <text evidence="5">Involved in the maturation of [NiFe] hydrogenases. Required for nickel insertion into the metal center of the hydrogenase.</text>
</comment>
<dbReference type="RefSeq" id="WP_196605879.1">
    <property type="nucleotide sequence ID" value="NZ_CP116940.1"/>
</dbReference>
<evidence type="ECO:0000256" key="3">
    <source>
        <dbReference type="ARBA" id="ARBA00022723"/>
    </source>
</evidence>
<dbReference type="PROSITE" id="PS01249">
    <property type="entry name" value="HYPA"/>
    <property type="match status" value="1"/>
</dbReference>
<dbReference type="EMBL" id="JAUSUE010000001">
    <property type="protein sequence ID" value="MDQ0202381.1"/>
    <property type="molecule type" value="Genomic_DNA"/>
</dbReference>
<dbReference type="InterPro" id="IPR020538">
    <property type="entry name" value="Hydgase_Ni_incorp_HypA/HybF_CS"/>
</dbReference>
<gene>
    <name evidence="5" type="primary">hypA</name>
    <name evidence="6" type="ORF">J2S01_000066</name>
</gene>
<keyword evidence="2 5" id="KW-0533">Nickel</keyword>
<dbReference type="HAMAP" id="MF_00213">
    <property type="entry name" value="HypA_HybF"/>
    <property type="match status" value="1"/>
</dbReference>
<comment type="caution">
    <text evidence="6">The sequence shown here is derived from an EMBL/GenBank/DDBJ whole genome shotgun (WGS) entry which is preliminary data.</text>
</comment>
<feature type="binding site" evidence="5">
    <location>
        <position position="2"/>
    </location>
    <ligand>
        <name>Ni(2+)</name>
        <dbReference type="ChEBI" id="CHEBI:49786"/>
    </ligand>
</feature>
<evidence type="ECO:0000313" key="7">
    <source>
        <dbReference type="Proteomes" id="UP001239167"/>
    </source>
</evidence>
<evidence type="ECO:0000256" key="4">
    <source>
        <dbReference type="ARBA" id="ARBA00022833"/>
    </source>
</evidence>
<feature type="binding site" evidence="5">
    <location>
        <position position="76"/>
    </location>
    <ligand>
        <name>Zn(2+)</name>
        <dbReference type="ChEBI" id="CHEBI:29105"/>
    </ligand>
</feature>
<dbReference type="PIRSF" id="PIRSF004761">
    <property type="entry name" value="Hydrgn_mat_HypA"/>
    <property type="match status" value="1"/>
</dbReference>
<dbReference type="PANTHER" id="PTHR34535">
    <property type="entry name" value="HYDROGENASE MATURATION FACTOR HYPA"/>
    <property type="match status" value="1"/>
</dbReference>
<proteinExistence type="inferred from homology"/>
<reference evidence="6 7" key="1">
    <citation type="submission" date="2023-07" db="EMBL/GenBank/DDBJ databases">
        <title>Genomic Encyclopedia of Type Strains, Phase IV (KMG-IV): sequencing the most valuable type-strain genomes for metagenomic binning, comparative biology and taxonomic classification.</title>
        <authorList>
            <person name="Goeker M."/>
        </authorList>
    </citation>
    <scope>NUCLEOTIDE SEQUENCE [LARGE SCALE GENOMIC DNA]</scope>
    <source>
        <strain evidence="6 7">DSM 16980</strain>
    </source>
</reference>
<dbReference type="NCBIfam" id="TIGR00100">
    <property type="entry name" value="hypA"/>
    <property type="match status" value="1"/>
</dbReference>
<accession>A0ABT9Y4A6</accession>
<evidence type="ECO:0000313" key="6">
    <source>
        <dbReference type="EMBL" id="MDQ0202381.1"/>
    </source>
</evidence>
<dbReference type="Pfam" id="PF01155">
    <property type="entry name" value="HypA"/>
    <property type="match status" value="1"/>
</dbReference>
<keyword evidence="4 5" id="KW-0862">Zinc</keyword>